<sequence>MIEIEDKLVSQELFEKHFVCNLSACKGACCVEGDDGAPLTMDEVELIEEHLEDIKPYMTESGIDMVDRKGVFYMDRDNEPVTSLVKGKDCVFVTLDEKGITKCGIEQAYREEKIPFNKPISCHLYPIRVRKYAKFESLNYDRWPICKPACQLGEELKVPVFKFLKEPLIRMYGADFYEEMEKVNQELTNFNNAE</sequence>
<proteinExistence type="inferred from homology"/>
<evidence type="ECO:0000313" key="3">
    <source>
        <dbReference type="Proteomes" id="UP000249248"/>
    </source>
</evidence>
<dbReference type="OrthoDB" id="597501at2"/>
<reference evidence="2 3" key="1">
    <citation type="submission" date="2018-06" db="EMBL/GenBank/DDBJ databases">
        <title>The draft genome sequence of Crocinitomix sp. SM1701.</title>
        <authorList>
            <person name="Zhang X."/>
        </authorList>
    </citation>
    <scope>NUCLEOTIDE SEQUENCE [LARGE SCALE GENOMIC DNA]</scope>
    <source>
        <strain evidence="2 3">SM1701</strain>
    </source>
</reference>
<evidence type="ECO:0000256" key="1">
    <source>
        <dbReference type="ARBA" id="ARBA00093770"/>
    </source>
</evidence>
<dbReference type="Proteomes" id="UP000249248">
    <property type="component" value="Unassembled WGS sequence"/>
</dbReference>
<dbReference type="EMBL" id="QKSB01000009">
    <property type="protein sequence ID" value="PZE16382.1"/>
    <property type="molecule type" value="Genomic_DNA"/>
</dbReference>
<protein>
    <submittedName>
        <fullName evidence="2">DUF3109 domain-containing protein</fullName>
    </submittedName>
</protein>
<evidence type="ECO:0000313" key="2">
    <source>
        <dbReference type="EMBL" id="PZE16382.1"/>
    </source>
</evidence>
<gene>
    <name evidence="2" type="ORF">DNU06_13665</name>
</gene>
<accession>A0A2W1NL41</accession>
<organism evidence="2 3">
    <name type="scientific">Putridiphycobacter roseus</name>
    <dbReference type="NCBI Taxonomy" id="2219161"/>
    <lineage>
        <taxon>Bacteria</taxon>
        <taxon>Pseudomonadati</taxon>
        <taxon>Bacteroidota</taxon>
        <taxon>Flavobacteriia</taxon>
        <taxon>Flavobacteriales</taxon>
        <taxon>Crocinitomicaceae</taxon>
        <taxon>Putridiphycobacter</taxon>
    </lineage>
</organism>
<keyword evidence="3" id="KW-1185">Reference proteome</keyword>
<dbReference type="Pfam" id="PF11307">
    <property type="entry name" value="DUF3109"/>
    <property type="match status" value="1"/>
</dbReference>
<dbReference type="RefSeq" id="WP_111064080.1">
    <property type="nucleotide sequence ID" value="NZ_JBHUCU010000006.1"/>
</dbReference>
<dbReference type="InterPro" id="IPR021458">
    <property type="entry name" value="Rv0495c"/>
</dbReference>
<name>A0A2W1NL41_9FLAO</name>
<comment type="similarity">
    <text evidence="1">Belongs to the Rv0495c family.</text>
</comment>
<dbReference type="AlphaFoldDB" id="A0A2W1NL41"/>
<comment type="caution">
    <text evidence="2">The sequence shown here is derived from an EMBL/GenBank/DDBJ whole genome shotgun (WGS) entry which is preliminary data.</text>
</comment>